<name>A0A4Z0D3J2_9FIRM</name>
<dbReference type="SUPFAM" id="SSF51735">
    <property type="entry name" value="NAD(P)-binding Rossmann-fold domains"/>
    <property type="match status" value="1"/>
</dbReference>
<evidence type="ECO:0000259" key="1">
    <source>
        <dbReference type="Pfam" id="PF01408"/>
    </source>
</evidence>
<dbReference type="EMBL" id="SRIB01000014">
    <property type="protein sequence ID" value="TFZ39296.1"/>
    <property type="molecule type" value="Genomic_DNA"/>
</dbReference>
<dbReference type="NCBIfam" id="NF040740">
    <property type="entry name" value="ornith_Ord"/>
    <property type="match status" value="1"/>
</dbReference>
<dbReference type="InterPro" id="IPR045760">
    <property type="entry name" value="DAP_DH_C"/>
</dbReference>
<evidence type="ECO:0000313" key="4">
    <source>
        <dbReference type="Proteomes" id="UP000298381"/>
    </source>
</evidence>
<dbReference type="Proteomes" id="UP000298381">
    <property type="component" value="Unassembled WGS sequence"/>
</dbReference>
<dbReference type="GO" id="GO:0000166">
    <property type="term" value="F:nucleotide binding"/>
    <property type="evidence" value="ECO:0007669"/>
    <property type="project" value="InterPro"/>
</dbReference>
<dbReference type="Pfam" id="PF01408">
    <property type="entry name" value="GFO_IDH_MocA"/>
    <property type="match status" value="1"/>
</dbReference>
<dbReference type="Pfam" id="PF19328">
    <property type="entry name" value="DAP_DH_C"/>
    <property type="match status" value="1"/>
</dbReference>
<dbReference type="OrthoDB" id="9767616at2"/>
<dbReference type="RefSeq" id="WP_135271659.1">
    <property type="nucleotide sequence ID" value="NZ_SRIB01000014.1"/>
</dbReference>
<evidence type="ECO:0000259" key="2">
    <source>
        <dbReference type="Pfam" id="PF19328"/>
    </source>
</evidence>
<keyword evidence="4" id="KW-1185">Reference proteome</keyword>
<gene>
    <name evidence="3" type="ORF">E4100_08695</name>
</gene>
<comment type="caution">
    <text evidence="3">The sequence shown here is derived from an EMBL/GenBank/DDBJ whole genome shotgun (WGS) entry which is preliminary data.</text>
</comment>
<sequence>MRKENVKVIIWGLGSMGKGMAEVLLKKKGVEIVGVVGRGEKVGKSMYDYLDVERGDRKDIIIGEYQDVITEKAADVVLVATDSFTRKTFDKLKFILEKKINVISTAEEMAYPYAQEPELAREIDKIAKENGVSVLGTGINPGLIMDLLVILLTGACIEVDSIKAERINSLSPFGPSVMKEQGVGISLEEFNRRLEEKTLVGHVGFPESINMIADALGWKLSKGIEQYRAPIVSEVYRKSPYAEVQPGDVAGCEMRGYGYVDDELKIEMLHPQQIEPQLAGVQTGDYITIKGIPNINMSIVPEVPGGIGTIAMCVNMIPHIINATPGLKTMIDLPVPRAIMGDMREMIKED</sequence>
<accession>A0A4Z0D3J2</accession>
<reference evidence="3 4" key="1">
    <citation type="submission" date="2019-03" db="EMBL/GenBank/DDBJ databases">
        <title>Draft genome sequence data and analysis of a Fermenting Bacterium, Soehngenia longevitae strain 1933PT, isolated from petroleum reservoir in Azerbaijan.</title>
        <authorList>
            <person name="Grouzdev D.S."/>
            <person name="Bidzhieva S.K."/>
            <person name="Sokolova D.S."/>
            <person name="Tourova T.P."/>
            <person name="Poltaraus A.B."/>
            <person name="Nazina T.N."/>
        </authorList>
    </citation>
    <scope>NUCLEOTIDE SEQUENCE [LARGE SCALE GENOMIC DNA]</scope>
    <source>
        <strain evidence="3 4">1933P</strain>
    </source>
</reference>
<dbReference type="AlphaFoldDB" id="A0A4Z0D3J2"/>
<dbReference type="InterPro" id="IPR000683">
    <property type="entry name" value="Gfo/Idh/MocA-like_OxRdtase_N"/>
</dbReference>
<feature type="domain" description="2,4-diaminopentanoate dehydrogenase C-terminal" evidence="2">
    <location>
        <begin position="143"/>
        <end position="348"/>
    </location>
</feature>
<feature type="domain" description="Gfo/Idh/MocA-like oxidoreductase N-terminal" evidence="1">
    <location>
        <begin position="7"/>
        <end position="134"/>
    </location>
</feature>
<proteinExistence type="predicted"/>
<evidence type="ECO:0000313" key="3">
    <source>
        <dbReference type="EMBL" id="TFZ39296.1"/>
    </source>
</evidence>
<organism evidence="3 4">
    <name type="scientific">Soehngenia longivitae</name>
    <dbReference type="NCBI Taxonomy" id="2562294"/>
    <lineage>
        <taxon>Bacteria</taxon>
        <taxon>Bacillati</taxon>
        <taxon>Bacillota</taxon>
        <taxon>Tissierellia</taxon>
        <taxon>Tissierellales</taxon>
        <taxon>Tissierellaceae</taxon>
        <taxon>Soehngenia</taxon>
    </lineage>
</organism>
<dbReference type="InterPro" id="IPR036291">
    <property type="entry name" value="NAD(P)-bd_dom_sf"/>
</dbReference>
<protein>
    <submittedName>
        <fullName evidence="3">Dihydrodipicolinate reductase</fullName>
    </submittedName>
</protein>
<dbReference type="CDD" id="cd24146">
    <property type="entry name" value="nat-AmDH_N_like"/>
    <property type="match status" value="1"/>
</dbReference>
<dbReference type="Gene3D" id="3.40.50.720">
    <property type="entry name" value="NAD(P)-binding Rossmann-like Domain"/>
    <property type="match status" value="1"/>
</dbReference>